<feature type="DNA-binding region" description="H-T-H motif" evidence="5">
    <location>
        <begin position="31"/>
        <end position="50"/>
    </location>
</feature>
<dbReference type="InterPro" id="IPR009057">
    <property type="entry name" value="Homeodomain-like_sf"/>
</dbReference>
<name>A0ABU6AJ54_9PSEU</name>
<evidence type="ECO:0000313" key="7">
    <source>
        <dbReference type="EMBL" id="MEB3371591.1"/>
    </source>
</evidence>
<dbReference type="PANTHER" id="PTHR30055:SF234">
    <property type="entry name" value="HTH-TYPE TRANSCRIPTIONAL REGULATOR BETI"/>
    <property type="match status" value="1"/>
</dbReference>
<dbReference type="InterPro" id="IPR001647">
    <property type="entry name" value="HTH_TetR"/>
</dbReference>
<keyword evidence="1" id="KW-0678">Repressor</keyword>
<sequence length="196" mass="22028">MPKKVDHQQRRAEIADTTWRLIAERGIDATTMRAITDALGMANGALKHYFPDKNALVKTAFVRVFDNTNTRIQQRLAGLTGLAALRVFCQEVMPAEDVTELEARVVLPFWQRALADAQLEEVWAEAMAQWRQQLRRILAEGREEGTIRTPVADDALVEQLLAMLNGAQVLAVLGPDETTRETQQAMIESYLDNLGR</sequence>
<dbReference type="InterPro" id="IPR036271">
    <property type="entry name" value="Tet_transcr_reg_TetR-rel_C_sf"/>
</dbReference>
<dbReference type="EMBL" id="JAWLNX010000030">
    <property type="protein sequence ID" value="MEB3371591.1"/>
    <property type="molecule type" value="Genomic_DNA"/>
</dbReference>
<evidence type="ECO:0000256" key="4">
    <source>
        <dbReference type="ARBA" id="ARBA00023163"/>
    </source>
</evidence>
<dbReference type="Proteomes" id="UP001327093">
    <property type="component" value="Unassembled WGS sequence"/>
</dbReference>
<keyword evidence="3 5" id="KW-0238">DNA-binding</keyword>
<dbReference type="InterPro" id="IPR039538">
    <property type="entry name" value="BetI_C"/>
</dbReference>
<dbReference type="PROSITE" id="PS50977">
    <property type="entry name" value="HTH_TETR_2"/>
    <property type="match status" value="1"/>
</dbReference>
<reference evidence="7 8" key="1">
    <citation type="submission" date="2023-10" db="EMBL/GenBank/DDBJ databases">
        <title>Saccharopolyspora sp. nov., isolated from mangrove soil.</title>
        <authorList>
            <person name="Lu Y."/>
            <person name="Liu W."/>
        </authorList>
    </citation>
    <scope>NUCLEOTIDE SEQUENCE [LARGE SCALE GENOMIC DNA]</scope>
    <source>
        <strain evidence="7 8">S2-29</strain>
    </source>
</reference>
<evidence type="ECO:0000256" key="5">
    <source>
        <dbReference type="PROSITE-ProRule" id="PRU00335"/>
    </source>
</evidence>
<evidence type="ECO:0000256" key="2">
    <source>
        <dbReference type="ARBA" id="ARBA00023015"/>
    </source>
</evidence>
<gene>
    <name evidence="7" type="ORF">R4I43_29735</name>
</gene>
<proteinExistence type="predicted"/>
<dbReference type="PANTHER" id="PTHR30055">
    <property type="entry name" value="HTH-TYPE TRANSCRIPTIONAL REGULATOR RUTR"/>
    <property type="match status" value="1"/>
</dbReference>
<feature type="domain" description="HTH tetR-type" evidence="6">
    <location>
        <begin position="8"/>
        <end position="68"/>
    </location>
</feature>
<dbReference type="SUPFAM" id="SSF46689">
    <property type="entry name" value="Homeodomain-like"/>
    <property type="match status" value="1"/>
</dbReference>
<comment type="caution">
    <text evidence="7">The sequence shown here is derived from an EMBL/GenBank/DDBJ whole genome shotgun (WGS) entry which is preliminary data.</text>
</comment>
<dbReference type="InterPro" id="IPR050109">
    <property type="entry name" value="HTH-type_TetR-like_transc_reg"/>
</dbReference>
<evidence type="ECO:0000313" key="8">
    <source>
        <dbReference type="Proteomes" id="UP001327093"/>
    </source>
</evidence>
<organism evidence="7 8">
    <name type="scientific">Saccharopolyspora mangrovi</name>
    <dbReference type="NCBI Taxonomy" id="3082379"/>
    <lineage>
        <taxon>Bacteria</taxon>
        <taxon>Bacillati</taxon>
        <taxon>Actinomycetota</taxon>
        <taxon>Actinomycetes</taxon>
        <taxon>Pseudonocardiales</taxon>
        <taxon>Pseudonocardiaceae</taxon>
        <taxon>Saccharopolyspora</taxon>
    </lineage>
</organism>
<keyword evidence="4" id="KW-0804">Transcription</keyword>
<dbReference type="Pfam" id="PF13977">
    <property type="entry name" value="TetR_C_6"/>
    <property type="match status" value="1"/>
</dbReference>
<evidence type="ECO:0000259" key="6">
    <source>
        <dbReference type="PROSITE" id="PS50977"/>
    </source>
</evidence>
<dbReference type="Pfam" id="PF00440">
    <property type="entry name" value="TetR_N"/>
    <property type="match status" value="1"/>
</dbReference>
<dbReference type="Gene3D" id="1.10.357.10">
    <property type="entry name" value="Tetracycline Repressor, domain 2"/>
    <property type="match status" value="1"/>
</dbReference>
<accession>A0ABU6AJ54</accession>
<keyword evidence="8" id="KW-1185">Reference proteome</keyword>
<protein>
    <submittedName>
        <fullName evidence="7">TetR/AcrR family transcriptional regulator</fullName>
    </submittedName>
</protein>
<evidence type="ECO:0000256" key="1">
    <source>
        <dbReference type="ARBA" id="ARBA00022491"/>
    </source>
</evidence>
<keyword evidence="2" id="KW-0805">Transcription regulation</keyword>
<dbReference type="RefSeq" id="WP_324269015.1">
    <property type="nucleotide sequence ID" value="NZ_JAWLNX010000030.1"/>
</dbReference>
<dbReference type="SUPFAM" id="SSF48498">
    <property type="entry name" value="Tetracyclin repressor-like, C-terminal domain"/>
    <property type="match status" value="1"/>
</dbReference>
<evidence type="ECO:0000256" key="3">
    <source>
        <dbReference type="ARBA" id="ARBA00023125"/>
    </source>
</evidence>